<dbReference type="PANTHER" id="PTHR48182">
    <property type="entry name" value="PROTEIN SERAC1"/>
    <property type="match status" value="1"/>
</dbReference>
<keyword evidence="1" id="KW-1185">Reference proteome</keyword>
<dbReference type="RefSeq" id="XP_033456488.1">
    <property type="nucleotide sequence ID" value="XM_033608819.1"/>
</dbReference>
<evidence type="ECO:0000313" key="1">
    <source>
        <dbReference type="Proteomes" id="UP000504637"/>
    </source>
</evidence>
<gene>
    <name evidence="2" type="ORF">K489DRAFT_66852</name>
</gene>
<dbReference type="AlphaFoldDB" id="A0A6J3LXU0"/>
<reference evidence="2" key="3">
    <citation type="submission" date="2025-08" db="UniProtKB">
        <authorList>
            <consortium name="RefSeq"/>
        </authorList>
    </citation>
    <scope>IDENTIFICATION</scope>
    <source>
        <strain evidence="2">CBS 342.82</strain>
    </source>
</reference>
<dbReference type="GeneID" id="54366620"/>
<name>A0A6J3LXU0_9PEZI</name>
<reference evidence="2" key="1">
    <citation type="submission" date="2020-01" db="EMBL/GenBank/DDBJ databases">
        <authorList>
            <consortium name="DOE Joint Genome Institute"/>
            <person name="Haridas S."/>
            <person name="Albert R."/>
            <person name="Binder M."/>
            <person name="Bloem J."/>
            <person name="Labutti K."/>
            <person name="Salamov A."/>
            <person name="Andreopoulos B."/>
            <person name="Baker S.E."/>
            <person name="Barry K."/>
            <person name="Bills G."/>
            <person name="Bluhm B.H."/>
            <person name="Cannon C."/>
            <person name="Castanera R."/>
            <person name="Culley D.E."/>
            <person name="Daum C."/>
            <person name="Ezra D."/>
            <person name="Gonzalez J.B."/>
            <person name="Henrissat B."/>
            <person name="Kuo A."/>
            <person name="Liang C."/>
            <person name="Lipzen A."/>
            <person name="Lutzoni F."/>
            <person name="Magnuson J."/>
            <person name="Mondo S."/>
            <person name="Nolan M."/>
            <person name="Ohm R."/>
            <person name="Pangilinan J."/>
            <person name="Park H.-J."/>
            <person name="Ramirez L."/>
            <person name="Alfaro M."/>
            <person name="Sun H."/>
            <person name="Tritt A."/>
            <person name="Yoshinaga Y."/>
            <person name="Zwiers L.-H."/>
            <person name="Turgeon B.G."/>
            <person name="Goodwin S.B."/>
            <person name="Spatafora J.W."/>
            <person name="Crous P.W."/>
            <person name="Grigoriev I.V."/>
        </authorList>
    </citation>
    <scope>NUCLEOTIDE SEQUENCE</scope>
    <source>
        <strain evidence="2">CBS 342.82</strain>
    </source>
</reference>
<dbReference type="Proteomes" id="UP000504637">
    <property type="component" value="Unplaced"/>
</dbReference>
<proteinExistence type="predicted"/>
<protein>
    <submittedName>
        <fullName evidence="2">Uncharacterized protein</fullName>
    </submittedName>
</protein>
<accession>A0A6J3LXU0</accession>
<evidence type="ECO:0000313" key="2">
    <source>
        <dbReference type="RefSeq" id="XP_033456488.1"/>
    </source>
</evidence>
<dbReference type="InterPro" id="IPR052374">
    <property type="entry name" value="SERAC1"/>
</dbReference>
<dbReference type="PANTHER" id="PTHR48182:SF3">
    <property type="entry name" value="DUF676 DOMAIN-CONTAINING PROTEIN"/>
    <property type="match status" value="1"/>
</dbReference>
<reference evidence="2" key="2">
    <citation type="submission" date="2020-04" db="EMBL/GenBank/DDBJ databases">
        <authorList>
            <consortium name="NCBI Genome Project"/>
        </authorList>
    </citation>
    <scope>NUCLEOTIDE SEQUENCE</scope>
    <source>
        <strain evidence="2">CBS 342.82</strain>
    </source>
</reference>
<organism evidence="2">
    <name type="scientific">Dissoconium aciculare CBS 342.82</name>
    <dbReference type="NCBI Taxonomy" id="1314786"/>
    <lineage>
        <taxon>Eukaryota</taxon>
        <taxon>Fungi</taxon>
        <taxon>Dikarya</taxon>
        <taxon>Ascomycota</taxon>
        <taxon>Pezizomycotina</taxon>
        <taxon>Dothideomycetes</taxon>
        <taxon>Dothideomycetidae</taxon>
        <taxon>Mycosphaerellales</taxon>
        <taxon>Dissoconiaceae</taxon>
        <taxon>Dissoconium</taxon>
    </lineage>
</organism>
<dbReference type="OrthoDB" id="1658288at2759"/>
<sequence>MVKKFIWRLHGIPVGTPEDAVVDYFEPSERHRLRVKTLCPDVDDPESNLTATIEFDPPTGKPDAPPTIRNDLSYYLPLERDFMGFTPLYHPPAGAYDADIIAITGLAGHAIGSWTLPDGKMWLRDFLPHDAPTARILTYGYDARVQGRDLPTSTLGELAEEFLDSLITMRDCTPQADNFDRS</sequence>